<feature type="domain" description="Myb-like" evidence="6">
    <location>
        <begin position="183"/>
        <end position="226"/>
    </location>
</feature>
<dbReference type="PANTHER" id="PTHR46621">
    <property type="entry name" value="SNRNA-ACTIVATING PROTEIN COMPLEX SUBUNIT 4"/>
    <property type="match status" value="1"/>
</dbReference>
<keyword evidence="9" id="KW-1185">Reference proteome</keyword>
<dbReference type="InterPro" id="IPR001005">
    <property type="entry name" value="SANT/Myb"/>
</dbReference>
<organism evidence="8 9">
    <name type="scientific">Dimargaris cristalligena</name>
    <dbReference type="NCBI Taxonomy" id="215637"/>
    <lineage>
        <taxon>Eukaryota</taxon>
        <taxon>Fungi</taxon>
        <taxon>Fungi incertae sedis</taxon>
        <taxon>Zoopagomycota</taxon>
        <taxon>Kickxellomycotina</taxon>
        <taxon>Dimargaritomycetes</taxon>
        <taxon>Dimargaritales</taxon>
        <taxon>Dimargaritaceae</taxon>
        <taxon>Dimargaris</taxon>
    </lineage>
</organism>
<dbReference type="InterPro" id="IPR017930">
    <property type="entry name" value="Myb_dom"/>
</dbReference>
<evidence type="ECO:0000259" key="6">
    <source>
        <dbReference type="PROSITE" id="PS50090"/>
    </source>
</evidence>
<feature type="region of interest" description="Disordered" evidence="5">
    <location>
        <begin position="296"/>
        <end position="337"/>
    </location>
</feature>
<accession>A0A4P9ZLJ9</accession>
<evidence type="ECO:0000259" key="7">
    <source>
        <dbReference type="PROSITE" id="PS51294"/>
    </source>
</evidence>
<sequence length="337" mass="38546">MVNSIGLPNLSAIFDYWCFWTEVPPHYLPSWLSGGLHGGLPRPAGGTFRSRNNKVSWFIANSSEWERAAPLPRTTKTRWTPEEDVRLIQAVEKFGGKNWSAVAAQVGTRNRVCCNQRSRKIMRDPTSVTTVTPELLADVDQLLRRYNHDWSKVLPHYPHFKPYQIRSRYALWLNRTSQFSRIWDTVELERLRTAVAQLGPFRWFDVAQVVQTKSFTQCSLQWKKFTLLATRKATTLEERVRILFFLAVFHPDHIHPIVPQWLTWLPASLQDRGLQPGVHINWLVAAQWLLLTRTSGQSGAVGSKGPTRPVPPVRHEPKTAPHGDKTAHIHSGLHPAV</sequence>
<gene>
    <name evidence="8" type="ORF">BJ085DRAFT_32138</name>
</gene>
<dbReference type="InterPro" id="IPR051575">
    <property type="entry name" value="Myb-like_DNA-bd"/>
</dbReference>
<dbReference type="PANTHER" id="PTHR46621:SF1">
    <property type="entry name" value="SNRNA-ACTIVATING PROTEIN COMPLEX SUBUNIT 4"/>
    <property type="match status" value="1"/>
</dbReference>
<feature type="domain" description="HTH myb-type" evidence="7">
    <location>
        <begin position="71"/>
        <end position="126"/>
    </location>
</feature>
<evidence type="ECO:0000256" key="5">
    <source>
        <dbReference type="SAM" id="MobiDB-lite"/>
    </source>
</evidence>
<evidence type="ECO:0008006" key="10">
    <source>
        <dbReference type="Google" id="ProtNLM"/>
    </source>
</evidence>
<reference evidence="9" key="1">
    <citation type="journal article" date="2018" name="Nat. Microbiol.">
        <title>Leveraging single-cell genomics to expand the fungal tree of life.</title>
        <authorList>
            <person name="Ahrendt S.R."/>
            <person name="Quandt C.A."/>
            <person name="Ciobanu D."/>
            <person name="Clum A."/>
            <person name="Salamov A."/>
            <person name="Andreopoulos B."/>
            <person name="Cheng J.F."/>
            <person name="Woyke T."/>
            <person name="Pelin A."/>
            <person name="Henrissat B."/>
            <person name="Reynolds N.K."/>
            <person name="Benny G.L."/>
            <person name="Smith M.E."/>
            <person name="James T.Y."/>
            <person name="Grigoriev I.V."/>
        </authorList>
    </citation>
    <scope>NUCLEOTIDE SEQUENCE [LARGE SCALE GENOMIC DNA]</scope>
    <source>
        <strain evidence="9">RSA 468</strain>
    </source>
</reference>
<dbReference type="Proteomes" id="UP000268162">
    <property type="component" value="Unassembled WGS sequence"/>
</dbReference>
<keyword evidence="1" id="KW-0805">Transcription regulation</keyword>
<dbReference type="SMART" id="SM00717">
    <property type="entry name" value="SANT"/>
    <property type="match status" value="3"/>
</dbReference>
<keyword evidence="4" id="KW-0539">Nucleus</keyword>
<feature type="compositionally biased region" description="Basic and acidic residues" evidence="5">
    <location>
        <begin position="313"/>
        <end position="327"/>
    </location>
</feature>
<evidence type="ECO:0000256" key="1">
    <source>
        <dbReference type="ARBA" id="ARBA00023015"/>
    </source>
</evidence>
<dbReference type="GO" id="GO:0001006">
    <property type="term" value="F:RNA polymerase III type 3 promoter sequence-specific DNA binding"/>
    <property type="evidence" value="ECO:0007669"/>
    <property type="project" value="TreeGrafter"/>
</dbReference>
<dbReference type="PROSITE" id="PS50090">
    <property type="entry name" value="MYB_LIKE"/>
    <property type="match status" value="2"/>
</dbReference>
<dbReference type="InterPro" id="IPR009057">
    <property type="entry name" value="Homeodomain-like_sf"/>
</dbReference>
<dbReference type="GO" id="GO:0019185">
    <property type="term" value="C:snRNA-activating protein complex"/>
    <property type="evidence" value="ECO:0007669"/>
    <property type="project" value="TreeGrafter"/>
</dbReference>
<dbReference type="Pfam" id="PF00249">
    <property type="entry name" value="Myb_DNA-binding"/>
    <property type="match status" value="1"/>
</dbReference>
<dbReference type="AlphaFoldDB" id="A0A4P9ZLJ9"/>
<dbReference type="GO" id="GO:0042796">
    <property type="term" value="P:snRNA transcription by RNA polymerase III"/>
    <property type="evidence" value="ECO:0007669"/>
    <property type="project" value="TreeGrafter"/>
</dbReference>
<evidence type="ECO:0000256" key="3">
    <source>
        <dbReference type="ARBA" id="ARBA00023163"/>
    </source>
</evidence>
<evidence type="ECO:0000256" key="2">
    <source>
        <dbReference type="ARBA" id="ARBA00023125"/>
    </source>
</evidence>
<dbReference type="SUPFAM" id="SSF46689">
    <property type="entry name" value="Homeodomain-like"/>
    <property type="match status" value="2"/>
</dbReference>
<dbReference type="GO" id="GO:0042795">
    <property type="term" value="P:snRNA transcription by RNA polymerase II"/>
    <property type="evidence" value="ECO:0007669"/>
    <property type="project" value="TreeGrafter"/>
</dbReference>
<dbReference type="CDD" id="cd00167">
    <property type="entry name" value="SANT"/>
    <property type="match status" value="2"/>
</dbReference>
<feature type="domain" description="Myb-like" evidence="6">
    <location>
        <begin position="71"/>
        <end position="122"/>
    </location>
</feature>
<evidence type="ECO:0000313" key="9">
    <source>
        <dbReference type="Proteomes" id="UP000268162"/>
    </source>
</evidence>
<dbReference type="GO" id="GO:0000978">
    <property type="term" value="F:RNA polymerase II cis-regulatory region sequence-specific DNA binding"/>
    <property type="evidence" value="ECO:0007669"/>
    <property type="project" value="TreeGrafter"/>
</dbReference>
<dbReference type="STRING" id="215637.A0A4P9ZLJ9"/>
<evidence type="ECO:0000313" key="8">
    <source>
        <dbReference type="EMBL" id="RKP34013.1"/>
    </source>
</evidence>
<keyword evidence="3" id="KW-0804">Transcription</keyword>
<dbReference type="Gene3D" id="1.10.10.60">
    <property type="entry name" value="Homeodomain-like"/>
    <property type="match status" value="2"/>
</dbReference>
<proteinExistence type="predicted"/>
<dbReference type="PROSITE" id="PS51294">
    <property type="entry name" value="HTH_MYB"/>
    <property type="match status" value="1"/>
</dbReference>
<name>A0A4P9ZLJ9_9FUNG</name>
<protein>
    <recommendedName>
        <fullName evidence="10">Homeodomain-like protein</fullName>
    </recommendedName>
</protein>
<keyword evidence="2" id="KW-0238">DNA-binding</keyword>
<dbReference type="EMBL" id="ML003405">
    <property type="protein sequence ID" value="RKP34013.1"/>
    <property type="molecule type" value="Genomic_DNA"/>
</dbReference>
<evidence type="ECO:0000256" key="4">
    <source>
        <dbReference type="ARBA" id="ARBA00023242"/>
    </source>
</evidence>